<name>A0ABW0LNP7_9BACI</name>
<dbReference type="EMBL" id="JBHSMC010000025">
    <property type="protein sequence ID" value="MFC5466356.1"/>
    <property type="molecule type" value="Genomic_DNA"/>
</dbReference>
<keyword evidence="2" id="KW-1185">Reference proteome</keyword>
<dbReference type="RefSeq" id="WP_382354272.1">
    <property type="nucleotide sequence ID" value="NZ_JBHSMC010000025.1"/>
</dbReference>
<gene>
    <name evidence="1" type="ORF">ACFPM4_16675</name>
</gene>
<accession>A0ABW0LNP7</accession>
<organism evidence="1 2">
    <name type="scientific">Lederbergia graminis</name>
    <dbReference type="NCBI Taxonomy" id="735518"/>
    <lineage>
        <taxon>Bacteria</taxon>
        <taxon>Bacillati</taxon>
        <taxon>Bacillota</taxon>
        <taxon>Bacilli</taxon>
        <taxon>Bacillales</taxon>
        <taxon>Bacillaceae</taxon>
        <taxon>Lederbergia</taxon>
    </lineage>
</organism>
<comment type="caution">
    <text evidence="1">The sequence shown here is derived from an EMBL/GenBank/DDBJ whole genome shotgun (WGS) entry which is preliminary data.</text>
</comment>
<reference evidence="2" key="1">
    <citation type="journal article" date="2019" name="Int. J. Syst. Evol. Microbiol.">
        <title>The Global Catalogue of Microorganisms (GCM) 10K type strain sequencing project: providing services to taxonomists for standard genome sequencing and annotation.</title>
        <authorList>
            <consortium name="The Broad Institute Genomics Platform"/>
            <consortium name="The Broad Institute Genome Sequencing Center for Infectious Disease"/>
            <person name="Wu L."/>
            <person name="Ma J."/>
        </authorList>
    </citation>
    <scope>NUCLEOTIDE SEQUENCE [LARGE SCALE GENOMIC DNA]</scope>
    <source>
        <strain evidence="2">CGMCC 1.12237</strain>
    </source>
</reference>
<evidence type="ECO:0000313" key="2">
    <source>
        <dbReference type="Proteomes" id="UP001596147"/>
    </source>
</evidence>
<dbReference type="Proteomes" id="UP001596147">
    <property type="component" value="Unassembled WGS sequence"/>
</dbReference>
<evidence type="ECO:0000313" key="1">
    <source>
        <dbReference type="EMBL" id="MFC5466356.1"/>
    </source>
</evidence>
<evidence type="ECO:0008006" key="3">
    <source>
        <dbReference type="Google" id="ProtNLM"/>
    </source>
</evidence>
<sequence length="99" mass="11863">MAKYEKIVINGKPLYREFCLDTGYYTDVLTEEELMQQLYDKAVHSVTEFHEHEIERALMQLDPYHKNILETYISYLERVVESLERTKNDKKEPLIAYSL</sequence>
<protein>
    <recommendedName>
        <fullName evidence="3">Phage protein</fullName>
    </recommendedName>
</protein>
<proteinExistence type="predicted"/>